<evidence type="ECO:0000259" key="1">
    <source>
        <dbReference type="Pfam" id="PF19054"/>
    </source>
</evidence>
<dbReference type="EMBL" id="CP146606">
    <property type="protein sequence ID" value="WYK17511.1"/>
    <property type="molecule type" value="Genomic_DNA"/>
</dbReference>
<dbReference type="InterPro" id="IPR043917">
    <property type="entry name" value="DUF5753"/>
</dbReference>
<organism evidence="2 3">
    <name type="scientific">Roseovarius rhodophyticola</name>
    <dbReference type="NCBI Taxonomy" id="3080827"/>
    <lineage>
        <taxon>Bacteria</taxon>
        <taxon>Pseudomonadati</taxon>
        <taxon>Pseudomonadota</taxon>
        <taxon>Alphaproteobacteria</taxon>
        <taxon>Rhodobacterales</taxon>
        <taxon>Roseobacteraceae</taxon>
        <taxon>Roseovarius</taxon>
    </lineage>
</organism>
<dbReference type="RefSeq" id="WP_336623561.1">
    <property type="nucleotide sequence ID" value="NZ_CP146606.1"/>
</dbReference>
<feature type="domain" description="DUF5753" evidence="1">
    <location>
        <begin position="9"/>
        <end position="84"/>
    </location>
</feature>
<evidence type="ECO:0000313" key="3">
    <source>
        <dbReference type="Proteomes" id="UP001281305"/>
    </source>
</evidence>
<accession>A0ABZ2TCW7</accession>
<protein>
    <submittedName>
        <fullName evidence="2">Scr1 family TA system antitoxin-like transcriptional regulator</fullName>
    </submittedName>
</protein>
<sequence length="309" mass="33757">MRRAGKPLRHLGSAVMRGDQLARLIRPHLSAEIRVHVLPFHAGLIPPVAMRAIALSVPRGSVVVFVKSAAKGLTAEHLEPLRRRGARIGLDSIDWPLDAIDFDLFDFHIAASLAGKAALEERLRSLEMADTPVELLHHHYDPMIPLPGREVRPFRCGYVGEPPNALIPDRIAGEIDTVEVHYAADFEKALGRIAEFTLHYGVRPVPAPSTSGARQYKPFTKGFTAAAFEANILVNREADDAVSMLGEDYPFLVSASDLDSVVAGFERAKSGVGSTEWREGLERMRVLKELVAPAALAARMRDIVSVVSA</sequence>
<reference evidence="2 3" key="1">
    <citation type="submission" date="2024-02" db="EMBL/GenBank/DDBJ databases">
        <title>Roseovarius strain W115 nov., isolated from a marine algae.</title>
        <authorList>
            <person name="Lee M.W."/>
            <person name="Lee J.K."/>
            <person name="Kim J.M."/>
            <person name="Choi D.G."/>
            <person name="Baek J.H."/>
            <person name="Bayburt H."/>
            <person name="Jung J.J."/>
            <person name="Han D.M."/>
            <person name="Jeon C.O."/>
        </authorList>
    </citation>
    <scope>NUCLEOTIDE SEQUENCE [LARGE SCALE GENOMIC DNA]</scope>
    <source>
        <strain evidence="2 3">W115</strain>
    </source>
</reference>
<name>A0ABZ2TCW7_9RHOB</name>
<gene>
    <name evidence="2" type="ORF">RZS32_014005</name>
</gene>
<evidence type="ECO:0000313" key="2">
    <source>
        <dbReference type="EMBL" id="WYK17511.1"/>
    </source>
</evidence>
<dbReference type="Proteomes" id="UP001281305">
    <property type="component" value="Chromosome"/>
</dbReference>
<proteinExistence type="predicted"/>
<keyword evidence="3" id="KW-1185">Reference proteome</keyword>
<dbReference type="Pfam" id="PF19054">
    <property type="entry name" value="DUF5753"/>
    <property type="match status" value="1"/>
</dbReference>